<dbReference type="RefSeq" id="WP_010405875.1">
    <property type="nucleotide sequence ID" value="NZ_JAWXXV010000001.1"/>
</dbReference>
<comment type="caution">
    <text evidence="6">The sequence shown here is derived from an EMBL/GenBank/DDBJ whole genome shotgun (WGS) entry which is preliminary data.</text>
</comment>
<organism evidence="6 7">
    <name type="scientific">Sphingomonas echinoides</name>
    <dbReference type="NCBI Taxonomy" id="59803"/>
    <lineage>
        <taxon>Bacteria</taxon>
        <taxon>Pseudomonadati</taxon>
        <taxon>Pseudomonadota</taxon>
        <taxon>Alphaproteobacteria</taxon>
        <taxon>Sphingomonadales</taxon>
        <taxon>Sphingomonadaceae</taxon>
        <taxon>Sphingomonas</taxon>
    </lineage>
</organism>
<comment type="pathway">
    <text evidence="1">Lipid metabolism.</text>
</comment>
<keyword evidence="4" id="KW-1133">Transmembrane helix</keyword>
<accession>A0ABU4PIM2</accession>
<dbReference type="SUPFAM" id="SSF69593">
    <property type="entry name" value="Glycerol-3-phosphate (1)-acyltransferase"/>
    <property type="match status" value="1"/>
</dbReference>
<dbReference type="PANTHER" id="PTHR10434">
    <property type="entry name" value="1-ACYL-SN-GLYCEROL-3-PHOSPHATE ACYLTRANSFERASE"/>
    <property type="match status" value="1"/>
</dbReference>
<protein>
    <submittedName>
        <fullName evidence="6">Lysophospholipid acyltransferase family protein</fullName>
    </submittedName>
</protein>
<reference evidence="6 7" key="1">
    <citation type="submission" date="2023-11" db="EMBL/GenBank/DDBJ databases">
        <title>MicrobeMod: A computational toolkit for identifying prokaryotic methylation and restriction-modification with nanopore sequencing.</title>
        <authorList>
            <person name="Crits-Christoph A."/>
            <person name="Kang S.C."/>
            <person name="Lee H."/>
            <person name="Ostrov N."/>
        </authorList>
    </citation>
    <scope>NUCLEOTIDE SEQUENCE [LARGE SCALE GENOMIC DNA]</scope>
    <source>
        <strain evidence="6 7">ATCC 14820</strain>
    </source>
</reference>
<evidence type="ECO:0000313" key="6">
    <source>
        <dbReference type="EMBL" id="MDX5982943.1"/>
    </source>
</evidence>
<feature type="domain" description="Phospholipid/glycerol acyltransferase" evidence="5">
    <location>
        <begin position="79"/>
        <end position="193"/>
    </location>
</feature>
<evidence type="ECO:0000256" key="2">
    <source>
        <dbReference type="ARBA" id="ARBA00022679"/>
    </source>
</evidence>
<dbReference type="PANTHER" id="PTHR10434:SF40">
    <property type="entry name" value="1-ACYL-SN-GLYCEROL-3-PHOSPHATE ACYLTRANSFERASE"/>
    <property type="match status" value="1"/>
</dbReference>
<keyword evidence="4" id="KW-0472">Membrane</keyword>
<dbReference type="CDD" id="cd07989">
    <property type="entry name" value="LPLAT_AGPAT-like"/>
    <property type="match status" value="1"/>
</dbReference>
<keyword evidence="2" id="KW-0808">Transferase</keyword>
<name>A0ABU4PIM2_9SPHN</name>
<dbReference type="Pfam" id="PF01553">
    <property type="entry name" value="Acyltransferase"/>
    <property type="match status" value="1"/>
</dbReference>
<sequence length="240" mass="26469">MIAVRNWLFLLVFYGGSVPIVLTSPISALFGWRAMVVHTHFWTRFHGWATRTILGIHQNIEGARFGDTTGPGHIGGVPVLYAAKHQAMYETLELGRMLRNPAIVMKQELTDIPVWGWAARRYGVIVVDREASAGALRRMLREARAALAEHRSILIFPEGTRVAPGEQPPLRAGFAGLYQMLKIPVVPVAINSGLVWPKHGAKVPGVVTFRFGDPIPPGLPRAEIERRVHAAINALDTPQT</sequence>
<feature type="transmembrane region" description="Helical" evidence="4">
    <location>
        <begin position="7"/>
        <end position="32"/>
    </location>
</feature>
<dbReference type="InterPro" id="IPR002123">
    <property type="entry name" value="Plipid/glycerol_acylTrfase"/>
</dbReference>
<evidence type="ECO:0000256" key="1">
    <source>
        <dbReference type="ARBA" id="ARBA00005189"/>
    </source>
</evidence>
<keyword evidence="7" id="KW-1185">Reference proteome</keyword>
<evidence type="ECO:0000313" key="7">
    <source>
        <dbReference type="Proteomes" id="UP001279660"/>
    </source>
</evidence>
<keyword evidence="3 6" id="KW-0012">Acyltransferase</keyword>
<dbReference type="Proteomes" id="UP001279660">
    <property type="component" value="Unassembled WGS sequence"/>
</dbReference>
<proteinExistence type="predicted"/>
<evidence type="ECO:0000256" key="4">
    <source>
        <dbReference type="SAM" id="Phobius"/>
    </source>
</evidence>
<evidence type="ECO:0000259" key="5">
    <source>
        <dbReference type="SMART" id="SM00563"/>
    </source>
</evidence>
<evidence type="ECO:0000256" key="3">
    <source>
        <dbReference type="ARBA" id="ARBA00023315"/>
    </source>
</evidence>
<dbReference type="SMART" id="SM00563">
    <property type="entry name" value="PlsC"/>
    <property type="match status" value="1"/>
</dbReference>
<dbReference type="EMBL" id="JAWXXV010000001">
    <property type="protein sequence ID" value="MDX5982943.1"/>
    <property type="molecule type" value="Genomic_DNA"/>
</dbReference>
<keyword evidence="4" id="KW-0812">Transmembrane</keyword>
<dbReference type="GO" id="GO:0016746">
    <property type="term" value="F:acyltransferase activity"/>
    <property type="evidence" value="ECO:0007669"/>
    <property type="project" value="UniProtKB-KW"/>
</dbReference>
<gene>
    <name evidence="6" type="ORF">SIL82_01615</name>
</gene>